<dbReference type="EMBL" id="BARS01026278">
    <property type="protein sequence ID" value="GAF99937.1"/>
    <property type="molecule type" value="Genomic_DNA"/>
</dbReference>
<comment type="caution">
    <text evidence="2">The sequence shown here is derived from an EMBL/GenBank/DDBJ whole genome shotgun (WGS) entry which is preliminary data.</text>
</comment>
<evidence type="ECO:0000256" key="1">
    <source>
        <dbReference type="SAM" id="Phobius"/>
    </source>
</evidence>
<keyword evidence="1" id="KW-0472">Membrane</keyword>
<feature type="non-terminal residue" evidence="2">
    <location>
        <position position="1"/>
    </location>
</feature>
<proteinExistence type="predicted"/>
<sequence length="159" mass="18347">LMKGITSDSKPIVIFGLIGLIFIVFLVTISIFITIKKTGYVLLRYERTMKTVREEFKVESSEKLPFDLADLKDYPSQVFDSKIFSVQHSAENILGFSCFLFVTLLIAAVVYLFTSKIYFEWWQKTIGVGVAIVAMIYLFKVFKPLMHNKLVQRNLRNQS</sequence>
<evidence type="ECO:0000313" key="2">
    <source>
        <dbReference type="EMBL" id="GAF99937.1"/>
    </source>
</evidence>
<dbReference type="AlphaFoldDB" id="X0UHT4"/>
<accession>X0UHT4</accession>
<organism evidence="2">
    <name type="scientific">marine sediment metagenome</name>
    <dbReference type="NCBI Taxonomy" id="412755"/>
    <lineage>
        <taxon>unclassified sequences</taxon>
        <taxon>metagenomes</taxon>
        <taxon>ecological metagenomes</taxon>
    </lineage>
</organism>
<gene>
    <name evidence="2" type="ORF">S01H1_41429</name>
</gene>
<keyword evidence="1" id="KW-1133">Transmembrane helix</keyword>
<name>X0UHT4_9ZZZZ</name>
<reference evidence="2" key="1">
    <citation type="journal article" date="2014" name="Front. Microbiol.">
        <title>High frequency of phylogenetically diverse reductive dehalogenase-homologous genes in deep subseafloor sedimentary metagenomes.</title>
        <authorList>
            <person name="Kawai M."/>
            <person name="Futagami T."/>
            <person name="Toyoda A."/>
            <person name="Takaki Y."/>
            <person name="Nishi S."/>
            <person name="Hori S."/>
            <person name="Arai W."/>
            <person name="Tsubouchi T."/>
            <person name="Morono Y."/>
            <person name="Uchiyama I."/>
            <person name="Ito T."/>
            <person name="Fujiyama A."/>
            <person name="Inagaki F."/>
            <person name="Takami H."/>
        </authorList>
    </citation>
    <scope>NUCLEOTIDE SEQUENCE</scope>
    <source>
        <strain evidence="2">Expedition CK06-06</strain>
    </source>
</reference>
<keyword evidence="1" id="KW-0812">Transmembrane</keyword>
<feature type="transmembrane region" description="Helical" evidence="1">
    <location>
        <begin position="12"/>
        <end position="35"/>
    </location>
</feature>
<protein>
    <submittedName>
        <fullName evidence="2">Uncharacterized protein</fullName>
    </submittedName>
</protein>
<feature type="transmembrane region" description="Helical" evidence="1">
    <location>
        <begin position="125"/>
        <end position="142"/>
    </location>
</feature>
<feature type="transmembrane region" description="Helical" evidence="1">
    <location>
        <begin position="93"/>
        <end position="113"/>
    </location>
</feature>